<reference evidence="2 3" key="1">
    <citation type="submission" date="2020-08" db="EMBL/GenBank/DDBJ databases">
        <title>Genomic Encyclopedia of Type Strains, Phase III (KMG-III): the genomes of soil and plant-associated and newly described type strains.</title>
        <authorList>
            <person name="Whitman W."/>
        </authorList>
    </citation>
    <scope>NUCLEOTIDE SEQUENCE [LARGE SCALE GENOMIC DNA]</scope>
    <source>
        <strain evidence="2 3">CECT 8693</strain>
    </source>
</reference>
<gene>
    <name evidence="2" type="ORF">FHR92_003942</name>
</gene>
<dbReference type="AlphaFoldDB" id="A0A7W3SWE4"/>
<proteinExistence type="predicted"/>
<evidence type="ECO:0000256" key="1">
    <source>
        <dbReference type="SAM" id="Phobius"/>
    </source>
</evidence>
<evidence type="ECO:0000313" key="2">
    <source>
        <dbReference type="EMBL" id="MBA9087457.1"/>
    </source>
</evidence>
<protein>
    <submittedName>
        <fullName evidence="2">Uncharacterized protein</fullName>
    </submittedName>
</protein>
<accession>A0A7W3SWE4</accession>
<keyword evidence="3" id="KW-1185">Reference proteome</keyword>
<keyword evidence="1" id="KW-1133">Transmembrane helix</keyword>
<evidence type="ECO:0000313" key="3">
    <source>
        <dbReference type="Proteomes" id="UP000567067"/>
    </source>
</evidence>
<dbReference type="Proteomes" id="UP000567067">
    <property type="component" value="Unassembled WGS sequence"/>
</dbReference>
<name>A0A7W3SWE4_9BACL</name>
<dbReference type="RefSeq" id="WP_182538350.1">
    <property type="nucleotide sequence ID" value="NZ_JACJIP010000031.1"/>
</dbReference>
<sequence>MNDFLKKVTKLIDVKSIISIIAAVIFAILAVRGELGIDNTMILLTLVFQSFFSYQNGKKKDGEGEE</sequence>
<dbReference type="EMBL" id="JACJIP010000031">
    <property type="protein sequence ID" value="MBA9087457.1"/>
    <property type="molecule type" value="Genomic_DNA"/>
</dbReference>
<keyword evidence="1" id="KW-0812">Transmembrane</keyword>
<organism evidence="2 3">
    <name type="scientific">Fontibacillus solani</name>
    <dbReference type="NCBI Taxonomy" id="1572857"/>
    <lineage>
        <taxon>Bacteria</taxon>
        <taxon>Bacillati</taxon>
        <taxon>Bacillota</taxon>
        <taxon>Bacilli</taxon>
        <taxon>Bacillales</taxon>
        <taxon>Paenibacillaceae</taxon>
        <taxon>Fontibacillus</taxon>
    </lineage>
</organism>
<comment type="caution">
    <text evidence="2">The sequence shown here is derived from an EMBL/GenBank/DDBJ whole genome shotgun (WGS) entry which is preliminary data.</text>
</comment>
<feature type="transmembrane region" description="Helical" evidence="1">
    <location>
        <begin position="12"/>
        <end position="31"/>
    </location>
</feature>
<keyword evidence="1" id="KW-0472">Membrane</keyword>